<gene>
    <name evidence="2" type="ORF">TCHU04912_LOCUS9954</name>
    <name evidence="3" type="ORF">TCHU04912_LOCUS9956</name>
</gene>
<feature type="region of interest" description="Disordered" evidence="1">
    <location>
        <begin position="50"/>
        <end position="76"/>
    </location>
</feature>
<feature type="compositionally biased region" description="Low complexity" evidence="1">
    <location>
        <begin position="182"/>
        <end position="215"/>
    </location>
</feature>
<dbReference type="AlphaFoldDB" id="A0A6U1H662"/>
<evidence type="ECO:0000313" key="2">
    <source>
        <dbReference type="EMBL" id="CAD9207718.1"/>
    </source>
</evidence>
<feature type="region of interest" description="Disordered" evidence="1">
    <location>
        <begin position="154"/>
        <end position="217"/>
    </location>
</feature>
<feature type="compositionally biased region" description="Pro residues" evidence="1">
    <location>
        <begin position="160"/>
        <end position="176"/>
    </location>
</feature>
<dbReference type="EMBL" id="HBGG01019271">
    <property type="protein sequence ID" value="CAD9207718.1"/>
    <property type="molecule type" value="Transcribed_RNA"/>
</dbReference>
<evidence type="ECO:0000256" key="1">
    <source>
        <dbReference type="SAM" id="MobiDB-lite"/>
    </source>
</evidence>
<sequence>MCQAAEMYMYWHRHGPPFRCPDVLTLLTGWAAAARGGDCTLNSQTWLESYPGTPGTMSKRPANTEPSVPSRRLRSSSSFVAEHLQGAAHTNASPATLDHTSAWMIGTPAEKATSEHHIDGSQLPAAVAVFGYFAPSAEQSAAVEAVHSTTVIDDHTMPLSPQPQPPPVEVSPPPSVPRRSPHLSTLGSPAHGQHAAATAQDASQSSALSQLPQPLISRSPTPAKLEVLAKFCAGLRESGRESYRILDQDAMQLLRHWAGQELHVQYLCDIRRHPVQQLKLEAVHALMQQRHTEMLPFHHTANAQNVGYASDGQVYNAAAEAAVGDHVPFEGSYHLAWQNDDHSALDVMTMSAPGDPMPEESGSVGLCVPTANPDTFIVNGEVVNIKKEGGEEWFIC</sequence>
<organism evidence="3">
    <name type="scientific">Tetraselmis chuii</name>
    <dbReference type="NCBI Taxonomy" id="63592"/>
    <lineage>
        <taxon>Eukaryota</taxon>
        <taxon>Viridiplantae</taxon>
        <taxon>Chlorophyta</taxon>
        <taxon>core chlorophytes</taxon>
        <taxon>Chlorodendrophyceae</taxon>
        <taxon>Chlorodendrales</taxon>
        <taxon>Chlorodendraceae</taxon>
        <taxon>Tetraselmis</taxon>
    </lineage>
</organism>
<dbReference type="EMBL" id="HBGG01019273">
    <property type="protein sequence ID" value="CAD9207720.1"/>
    <property type="molecule type" value="Transcribed_RNA"/>
</dbReference>
<evidence type="ECO:0000313" key="3">
    <source>
        <dbReference type="EMBL" id="CAD9207720.1"/>
    </source>
</evidence>
<proteinExistence type="predicted"/>
<accession>A0A6U1H662</accession>
<protein>
    <submittedName>
        <fullName evidence="3">Uncharacterized protein</fullName>
    </submittedName>
</protein>
<reference evidence="3" key="1">
    <citation type="submission" date="2021-01" db="EMBL/GenBank/DDBJ databases">
        <authorList>
            <person name="Corre E."/>
            <person name="Pelletier E."/>
            <person name="Niang G."/>
            <person name="Scheremetjew M."/>
            <person name="Finn R."/>
            <person name="Kale V."/>
            <person name="Holt S."/>
            <person name="Cochrane G."/>
            <person name="Meng A."/>
            <person name="Brown T."/>
            <person name="Cohen L."/>
        </authorList>
    </citation>
    <scope>NUCLEOTIDE SEQUENCE</scope>
    <source>
        <strain evidence="3">PLY429</strain>
    </source>
</reference>
<name>A0A6U1H662_9CHLO</name>